<dbReference type="EMBL" id="PYGE01000014">
    <property type="protein sequence ID" value="PSL01387.1"/>
    <property type="molecule type" value="Genomic_DNA"/>
</dbReference>
<comment type="caution">
    <text evidence="3">The sequence shown here is derived from an EMBL/GenBank/DDBJ whole genome shotgun (WGS) entry which is preliminary data.</text>
</comment>
<accession>A0A2P8DW43</accession>
<proteinExistence type="predicted"/>
<gene>
    <name evidence="3" type="ORF">CLV30_114117</name>
</gene>
<keyword evidence="4" id="KW-1185">Reference proteome</keyword>
<evidence type="ECO:0000313" key="4">
    <source>
        <dbReference type="Proteomes" id="UP000243528"/>
    </source>
</evidence>
<feature type="region of interest" description="Disordered" evidence="1">
    <location>
        <begin position="91"/>
        <end position="119"/>
    </location>
</feature>
<reference evidence="3 4" key="1">
    <citation type="submission" date="2018-03" db="EMBL/GenBank/DDBJ databases">
        <title>Genomic Encyclopedia of Archaeal and Bacterial Type Strains, Phase II (KMG-II): from individual species to whole genera.</title>
        <authorList>
            <person name="Goeker M."/>
        </authorList>
    </citation>
    <scope>NUCLEOTIDE SEQUENCE [LARGE SCALE GENOMIC DNA]</scope>
    <source>
        <strain evidence="3 4">DSM 45211</strain>
    </source>
</reference>
<dbReference type="Proteomes" id="UP000243528">
    <property type="component" value="Unassembled WGS sequence"/>
</dbReference>
<keyword evidence="2" id="KW-0732">Signal</keyword>
<protein>
    <submittedName>
        <fullName evidence="3">Uncharacterized protein</fullName>
    </submittedName>
</protein>
<feature type="signal peptide" evidence="2">
    <location>
        <begin position="1"/>
        <end position="23"/>
    </location>
</feature>
<name>A0A2P8DW43_9ACTN</name>
<dbReference type="RefSeq" id="WP_106538621.1">
    <property type="nucleotide sequence ID" value="NZ_ML142899.1"/>
</dbReference>
<evidence type="ECO:0000256" key="2">
    <source>
        <dbReference type="SAM" id="SignalP"/>
    </source>
</evidence>
<feature type="region of interest" description="Disordered" evidence="1">
    <location>
        <begin position="32"/>
        <end position="70"/>
    </location>
</feature>
<evidence type="ECO:0000256" key="1">
    <source>
        <dbReference type="SAM" id="MobiDB-lite"/>
    </source>
</evidence>
<feature type="chain" id="PRO_5015118475" evidence="2">
    <location>
        <begin position="24"/>
        <end position="338"/>
    </location>
</feature>
<feature type="compositionally biased region" description="Low complexity" evidence="1">
    <location>
        <begin position="45"/>
        <end position="56"/>
    </location>
</feature>
<dbReference type="OrthoDB" id="5173094at2"/>
<dbReference type="AlphaFoldDB" id="A0A2P8DW43"/>
<feature type="compositionally biased region" description="Acidic residues" evidence="1">
    <location>
        <begin position="96"/>
        <end position="110"/>
    </location>
</feature>
<evidence type="ECO:0000313" key="3">
    <source>
        <dbReference type="EMBL" id="PSL01387.1"/>
    </source>
</evidence>
<organism evidence="3 4">
    <name type="scientific">Haloactinopolyspora alba</name>
    <dbReference type="NCBI Taxonomy" id="648780"/>
    <lineage>
        <taxon>Bacteria</taxon>
        <taxon>Bacillati</taxon>
        <taxon>Actinomycetota</taxon>
        <taxon>Actinomycetes</taxon>
        <taxon>Jiangellales</taxon>
        <taxon>Jiangellaceae</taxon>
        <taxon>Haloactinopolyspora</taxon>
    </lineage>
</organism>
<sequence length="338" mass="36104">MLRFARIGRLVAATATGAVTALAASSAVAVADGQEPGKTPGQFNSPTATPTLSSTPEAVLDATPPPGSEVDAASDCWTLVEVLPGVHQYVNICESPGDDDDDGDEGEGEPEGPTCDLSNKPYTEFCHDEHELDACRAEFPSPIPEDRWPEKGQDSEKEIFTYYECKPPEGEPYGGYSWFEPYKDSLPDQIWSAWGRLQTPAFTLSFEPAGMTYVGADTTFAVDGIGDGELVGSEAGGLRARGTFSHVELDPGDGGATVECDDDADTDDCTYVYLATSTDEIATDLEGRAAYNAQARLVYDVTYYMDGEQISMPGVPDTLESPWNGVPVPVGEIQVLVQ</sequence>